<dbReference type="AlphaFoldDB" id="A0ABD5SN97"/>
<dbReference type="Proteomes" id="UP001596383">
    <property type="component" value="Unassembled WGS sequence"/>
</dbReference>
<protein>
    <submittedName>
        <fullName evidence="1">Uncharacterized protein</fullName>
    </submittedName>
</protein>
<organism evidence="1 2">
    <name type="scientific">Natrinema soli</name>
    <dbReference type="NCBI Taxonomy" id="1930624"/>
    <lineage>
        <taxon>Archaea</taxon>
        <taxon>Methanobacteriati</taxon>
        <taxon>Methanobacteriota</taxon>
        <taxon>Stenosarchaea group</taxon>
        <taxon>Halobacteria</taxon>
        <taxon>Halobacteriales</taxon>
        <taxon>Natrialbaceae</taxon>
        <taxon>Natrinema</taxon>
    </lineage>
</organism>
<evidence type="ECO:0000313" key="1">
    <source>
        <dbReference type="EMBL" id="MFC6764560.1"/>
    </source>
</evidence>
<evidence type="ECO:0000313" key="2">
    <source>
        <dbReference type="Proteomes" id="UP001596383"/>
    </source>
</evidence>
<proteinExistence type="predicted"/>
<keyword evidence="2" id="KW-1185">Reference proteome</keyword>
<sequence>MDTLVLDDLGELVDALEIESRSDMKPIAILSNLISDPSKSIPIDIGWELNAGLWPAFL</sequence>
<accession>A0ABD5SN97</accession>
<reference evidence="1 2" key="1">
    <citation type="journal article" date="2019" name="Int. J. Syst. Evol. Microbiol.">
        <title>The Global Catalogue of Microorganisms (GCM) 10K type strain sequencing project: providing services to taxonomists for standard genome sequencing and annotation.</title>
        <authorList>
            <consortium name="The Broad Institute Genomics Platform"/>
            <consortium name="The Broad Institute Genome Sequencing Center for Infectious Disease"/>
            <person name="Wu L."/>
            <person name="Ma J."/>
        </authorList>
    </citation>
    <scope>NUCLEOTIDE SEQUENCE [LARGE SCALE GENOMIC DNA]</scope>
    <source>
        <strain evidence="1 2">LMG 29247</strain>
    </source>
</reference>
<gene>
    <name evidence="1" type="ORF">ACFQE6_05795</name>
</gene>
<name>A0ABD5SN97_9EURY</name>
<comment type="caution">
    <text evidence="1">The sequence shown here is derived from an EMBL/GenBank/DDBJ whole genome shotgun (WGS) entry which is preliminary data.</text>
</comment>
<dbReference type="RefSeq" id="WP_273737618.1">
    <property type="nucleotide sequence ID" value="NZ_JAQIVI010000091.1"/>
</dbReference>
<dbReference type="EMBL" id="JBHSWV010000091">
    <property type="protein sequence ID" value="MFC6764560.1"/>
    <property type="molecule type" value="Genomic_DNA"/>
</dbReference>